<organism evidence="1 2">
    <name type="scientific">Mesorhizobium zhangyense</name>
    <dbReference type="NCBI Taxonomy" id="1776730"/>
    <lineage>
        <taxon>Bacteria</taxon>
        <taxon>Pseudomonadati</taxon>
        <taxon>Pseudomonadota</taxon>
        <taxon>Alphaproteobacteria</taxon>
        <taxon>Hyphomicrobiales</taxon>
        <taxon>Phyllobacteriaceae</taxon>
        <taxon>Mesorhizobium</taxon>
    </lineage>
</organism>
<name>A0A7C9VI72_9HYPH</name>
<dbReference type="InterPro" id="IPR006448">
    <property type="entry name" value="Phage_term_ssu_P27"/>
</dbReference>
<proteinExistence type="predicted"/>
<dbReference type="Pfam" id="PF05119">
    <property type="entry name" value="Terminase_4"/>
    <property type="match status" value="1"/>
</dbReference>
<dbReference type="EMBL" id="JAAKZG010000028">
    <property type="protein sequence ID" value="NGN45170.1"/>
    <property type="molecule type" value="Genomic_DNA"/>
</dbReference>
<gene>
    <name evidence="1" type="ORF">G6N74_29390</name>
</gene>
<comment type="caution">
    <text evidence="1">The sequence shown here is derived from an EMBL/GenBank/DDBJ whole genome shotgun (WGS) entry which is preliminary data.</text>
</comment>
<accession>A0A7C9VI72</accession>
<dbReference type="Proteomes" id="UP000481252">
    <property type="component" value="Unassembled WGS sequence"/>
</dbReference>
<protein>
    <submittedName>
        <fullName evidence="1">P27 family phage terminase small subunit</fullName>
    </submittedName>
</protein>
<dbReference type="AlphaFoldDB" id="A0A7C9VI72"/>
<sequence>MIMSNEQITAPDWTAIFPESTDVAEAEDQWRAVMADLQAAGTLADANAHTVIRLVEFRVQYRKAARHVAEHGAILSNKRAKVGQWNPYWSAMQQADARIVVLESKLGLDPVSRGKTTKVQRGKTKTRAADAYLKAAD</sequence>
<keyword evidence="2" id="KW-1185">Reference proteome</keyword>
<reference evidence="1 2" key="1">
    <citation type="submission" date="2020-02" db="EMBL/GenBank/DDBJ databases">
        <title>Genome sequence of the type strain CGMCC 1.15528 of Mesorhizobium zhangyense.</title>
        <authorList>
            <person name="Gao J."/>
            <person name="Sun J."/>
        </authorList>
    </citation>
    <scope>NUCLEOTIDE SEQUENCE [LARGE SCALE GENOMIC DNA]</scope>
    <source>
        <strain evidence="1 2">CGMCC 1.15528</strain>
    </source>
</reference>
<evidence type="ECO:0000313" key="2">
    <source>
        <dbReference type="Proteomes" id="UP000481252"/>
    </source>
</evidence>
<evidence type="ECO:0000313" key="1">
    <source>
        <dbReference type="EMBL" id="NGN45170.1"/>
    </source>
</evidence>